<evidence type="ECO:0000313" key="1">
    <source>
        <dbReference type="EMBL" id="QCA28052.1"/>
    </source>
</evidence>
<dbReference type="Proteomes" id="UP000297725">
    <property type="component" value="Unassembled WGS sequence"/>
</dbReference>
<gene>
    <name evidence="2" type="ORF">E4031_03980</name>
    <name evidence="1" type="ORF">E4Z98_01515</name>
</gene>
<evidence type="ECO:0000313" key="4">
    <source>
        <dbReference type="Proteomes" id="UP000297725"/>
    </source>
</evidence>
<dbReference type="EMBL" id="CP038865">
    <property type="protein sequence ID" value="QCA28052.1"/>
    <property type="molecule type" value="Genomic_DNA"/>
</dbReference>
<reference evidence="1 3" key="2">
    <citation type="journal article" date="2020" name="Int. J. Syst. Evol. Microbiol.">
        <title>Vagococcus xieshaowenii sp. nov., isolated from snow finch (Montifringilla taczanowskii) cloacal content.</title>
        <authorList>
            <person name="Ge Y."/>
            <person name="Yang J."/>
            <person name="Lai X.H."/>
            <person name="Zhang G."/>
            <person name="Jin D."/>
            <person name="Lu S."/>
            <person name="Wang B."/>
            <person name="Huang Y."/>
            <person name="Huang Y."/>
            <person name="Ren Z."/>
            <person name="Zhang X."/>
            <person name="Xu J."/>
        </authorList>
    </citation>
    <scope>NUCLEOTIDE SEQUENCE [LARGE SCALE GENOMIC DNA]</scope>
    <source>
        <strain evidence="1">Personal::cf-49</strain>
        <strain evidence="3">personal::cf-49</strain>
    </source>
</reference>
<dbReference type="Proteomes" id="UP000296883">
    <property type="component" value="Chromosome"/>
</dbReference>
<dbReference type="RefSeq" id="WP_135254187.1">
    <property type="nucleotide sequence ID" value="NZ_CP038865.1"/>
</dbReference>
<accession>A0AAJ5EEW6</accession>
<sequence length="168" mass="19015">MKNNRGLFLLVSLIVPMLTVVGRPDNKLASSVTSNGQVTLTKGRLAIHNINYQVDFGEIEQPLHRTTYSINSEVTIEDTREVFSGWELWVSQQATNWYDGLNLAINEPNRLLTSTSQKVFRQTSNNNRPSQTIPIKIYLAVDPEVSVGHYQSRLEWVLANTPSEETNK</sequence>
<protein>
    <recommendedName>
        <fullName evidence="5">WxL domain-containing protein</fullName>
    </recommendedName>
</protein>
<dbReference type="EMBL" id="SRHU01000014">
    <property type="protein sequence ID" value="TFZ42092.1"/>
    <property type="molecule type" value="Genomic_DNA"/>
</dbReference>
<keyword evidence="3" id="KW-1185">Reference proteome</keyword>
<evidence type="ECO:0000313" key="2">
    <source>
        <dbReference type="EMBL" id="TFZ42092.1"/>
    </source>
</evidence>
<evidence type="ECO:0000313" key="3">
    <source>
        <dbReference type="Proteomes" id="UP000296883"/>
    </source>
</evidence>
<organism evidence="2 4">
    <name type="scientific">Vagococcus xieshaowenii</name>
    <dbReference type="NCBI Taxonomy" id="2562451"/>
    <lineage>
        <taxon>Bacteria</taxon>
        <taxon>Bacillati</taxon>
        <taxon>Bacillota</taxon>
        <taxon>Bacilli</taxon>
        <taxon>Lactobacillales</taxon>
        <taxon>Enterococcaceae</taxon>
        <taxon>Vagococcus</taxon>
    </lineage>
</organism>
<name>A0AAJ5EEW6_9ENTE</name>
<proteinExistence type="predicted"/>
<evidence type="ECO:0008006" key="5">
    <source>
        <dbReference type="Google" id="ProtNLM"/>
    </source>
</evidence>
<dbReference type="AlphaFoldDB" id="A0AAJ5EEW6"/>
<reference evidence="2 4" key="1">
    <citation type="submission" date="2019-03" db="EMBL/GenBank/DDBJ databases">
        <title>Vagococcus sp. was isolated fron gut of Carduelis flavirostris.</title>
        <authorList>
            <person name="Ge Y."/>
        </authorList>
    </citation>
    <scope>NUCLEOTIDE SEQUENCE [LARGE SCALE GENOMIC DNA]</scope>
    <source>
        <strain evidence="2 4">CF-210</strain>
    </source>
</reference>